<organism evidence="1 2">
    <name type="scientific">Candidatus Methanomarinus sp</name>
    <dbReference type="NCBI Taxonomy" id="3386244"/>
    <lineage>
        <taxon>Archaea</taxon>
        <taxon>Methanobacteriati</taxon>
        <taxon>Methanobacteriota</taxon>
        <taxon>Stenosarchaea group</taxon>
        <taxon>Methanomicrobia</taxon>
        <taxon>Methanosarcinales</taxon>
        <taxon>ANME-2 cluster</taxon>
        <taxon>Candidatus Methanocomedenaceae</taxon>
        <taxon>Candidatus Methanomarinus</taxon>
    </lineage>
</organism>
<name>A0AC61S988_9EURY</name>
<dbReference type="EMBL" id="QYBA01000218">
    <property type="protein sequence ID" value="TKY91316.1"/>
    <property type="molecule type" value="Genomic_DNA"/>
</dbReference>
<accession>A0AC61S988</accession>
<protein>
    <submittedName>
        <fullName evidence="1">Uncharacterized protein</fullName>
    </submittedName>
</protein>
<dbReference type="Proteomes" id="UP000315423">
    <property type="component" value="Unassembled WGS sequence"/>
</dbReference>
<comment type="caution">
    <text evidence="1">The sequence shown here is derived from an EMBL/GenBank/DDBJ whole genome shotgun (WGS) entry which is preliminary data.</text>
</comment>
<gene>
    <name evidence="1" type="ORF">C5S46_06480</name>
</gene>
<reference evidence="1" key="1">
    <citation type="submission" date="2018-09" db="EMBL/GenBank/DDBJ databases">
        <title>A genomic encyclopedia of anaerobic methanotrophic archaea.</title>
        <authorList>
            <person name="Skennerton C.T."/>
            <person name="Chadwick G.L."/>
            <person name="Laso-Perez R."/>
            <person name="Leu A.O."/>
            <person name="Speth D.R."/>
            <person name="Yu H."/>
            <person name="Morgan-Lang C."/>
            <person name="Hatzenpichler R."/>
            <person name="Goudeau D."/>
            <person name="Malmstrom R."/>
            <person name="Woyke T."/>
            <person name="Hallam S."/>
            <person name="Tyson G.W."/>
            <person name="Wegener G."/>
            <person name="Boetius A."/>
            <person name="Orphan V.J."/>
        </authorList>
    </citation>
    <scope>NUCLEOTIDE SEQUENCE</scope>
    <source>
        <strain evidence="1">CONS3730D10UFb2</strain>
    </source>
</reference>
<evidence type="ECO:0000313" key="1">
    <source>
        <dbReference type="EMBL" id="TKY91316.1"/>
    </source>
</evidence>
<sequence>MKLSNRVKFLLFSFLIILNFILRLQVRPREIGYDSIEMHIMAVSLSEFGYAKWFLDPMSIVGIYPASYTSAMHFLISGISQTTGLGMNSTIFMYTIFLGIISIFIAYSAAKVFINDDVFAFFSALCFSTSLAVLNYTTWTIPARGLFVIFAPIVIYLLLKNIIKINLKYLFILLIISLFLFTAHHLFYFLLPIYFSFLIIIVVFKTRLINVISLKEKLFSKFNNKDISNYFTTFLILMGFLFTFSIPFITKKFLESSRYDPIFIGYLRYTGVISLFAIGGIAYLIFKKNKNSKEWFMIISMMLLMVFIFKVTYMKYFLPIITIIFISIALLNITKVISKRKNAMYILTIFLLISLTFSGYYQFLHDYGSYGRGLRDSTYITGNWIKYNIDSNCISNDNMLGRRLFSISETTHFVDSSSILVQVYGFCTINISDYERYPLSSDDFWLSGYEGEDVGEKIWFKTNILERSPYKYNINYVVENTNVNGNVQWRHQKVTSEVLELAYNNQTCIYDIGRINIWKLK</sequence>
<proteinExistence type="predicted"/>
<evidence type="ECO:0000313" key="2">
    <source>
        <dbReference type="Proteomes" id="UP000315423"/>
    </source>
</evidence>